<keyword evidence="4 6" id="KW-0067">ATP-binding</keyword>
<evidence type="ECO:0000313" key="7">
    <source>
        <dbReference type="Proteomes" id="UP000244571"/>
    </source>
</evidence>
<dbReference type="RefSeq" id="WP_108622794.1">
    <property type="nucleotide sequence ID" value="NZ_CP028901.1"/>
</dbReference>
<dbReference type="InterPro" id="IPR003439">
    <property type="entry name" value="ABC_transporter-like_ATP-bd"/>
</dbReference>
<dbReference type="InterPro" id="IPR008995">
    <property type="entry name" value="Mo/tungstate-bd_C_term_dom"/>
</dbReference>
<organism evidence="6 7">
    <name type="scientific">Orrella marina</name>
    <dbReference type="NCBI Taxonomy" id="2163011"/>
    <lineage>
        <taxon>Bacteria</taxon>
        <taxon>Pseudomonadati</taxon>
        <taxon>Pseudomonadota</taxon>
        <taxon>Betaproteobacteria</taxon>
        <taxon>Burkholderiales</taxon>
        <taxon>Alcaligenaceae</taxon>
        <taxon>Orrella</taxon>
    </lineage>
</organism>
<dbReference type="FunFam" id="3.40.50.300:FF:000425">
    <property type="entry name" value="Probable ABC transporter, ATP-binding subunit"/>
    <property type="match status" value="1"/>
</dbReference>
<gene>
    <name evidence="6" type="ORF">DBV39_18120</name>
</gene>
<dbReference type="SUPFAM" id="SSF50331">
    <property type="entry name" value="MOP-like"/>
    <property type="match status" value="1"/>
</dbReference>
<proteinExistence type="predicted"/>
<dbReference type="PANTHER" id="PTHR42781">
    <property type="entry name" value="SPERMIDINE/PUTRESCINE IMPORT ATP-BINDING PROTEIN POTA"/>
    <property type="match status" value="1"/>
</dbReference>
<feature type="domain" description="ABC transporter" evidence="5">
    <location>
        <begin position="4"/>
        <end position="234"/>
    </location>
</feature>
<dbReference type="AlphaFoldDB" id="A0A2R4XNJ5"/>
<dbReference type="KEGG" id="boz:DBV39_18120"/>
<keyword evidence="3" id="KW-0547">Nucleotide-binding</keyword>
<dbReference type="SUPFAM" id="SSF52540">
    <property type="entry name" value="P-loop containing nucleoside triphosphate hydrolases"/>
    <property type="match status" value="1"/>
</dbReference>
<dbReference type="Pfam" id="PF00005">
    <property type="entry name" value="ABC_tran"/>
    <property type="match status" value="1"/>
</dbReference>
<evidence type="ECO:0000256" key="3">
    <source>
        <dbReference type="ARBA" id="ARBA00022741"/>
    </source>
</evidence>
<reference evidence="6 7" key="1">
    <citation type="submission" date="2018-04" db="EMBL/GenBank/DDBJ databases">
        <title>Bordetella sp. HZ20 isolated from seawater.</title>
        <authorList>
            <person name="Sun C."/>
        </authorList>
    </citation>
    <scope>NUCLEOTIDE SEQUENCE [LARGE SCALE GENOMIC DNA]</scope>
    <source>
        <strain evidence="6 7">HZ20</strain>
    </source>
</reference>
<dbReference type="GO" id="GO:0022857">
    <property type="term" value="F:transmembrane transporter activity"/>
    <property type="evidence" value="ECO:0007669"/>
    <property type="project" value="InterPro"/>
</dbReference>
<dbReference type="PANTHER" id="PTHR42781:SF4">
    <property type="entry name" value="SPERMIDINE_PUTRESCINE IMPORT ATP-BINDING PROTEIN POTA"/>
    <property type="match status" value="1"/>
</dbReference>
<keyword evidence="7" id="KW-1185">Reference proteome</keyword>
<dbReference type="GO" id="GO:0016887">
    <property type="term" value="F:ATP hydrolysis activity"/>
    <property type="evidence" value="ECO:0007669"/>
    <property type="project" value="InterPro"/>
</dbReference>
<dbReference type="InterPro" id="IPR003593">
    <property type="entry name" value="AAA+_ATPase"/>
</dbReference>
<keyword evidence="2" id="KW-0472">Membrane</keyword>
<evidence type="ECO:0000256" key="4">
    <source>
        <dbReference type="ARBA" id="ARBA00022840"/>
    </source>
</evidence>
<dbReference type="InterPro" id="IPR050093">
    <property type="entry name" value="ABC_SmlMolc_Importer"/>
</dbReference>
<evidence type="ECO:0000313" key="6">
    <source>
        <dbReference type="EMBL" id="AWB35338.1"/>
    </source>
</evidence>
<keyword evidence="1" id="KW-0813">Transport</keyword>
<accession>A0A2R4XNJ5</accession>
<dbReference type="OrthoDB" id="5298774at2"/>
<dbReference type="PROSITE" id="PS00211">
    <property type="entry name" value="ABC_TRANSPORTER_1"/>
    <property type="match status" value="1"/>
</dbReference>
<dbReference type="Pfam" id="PF08402">
    <property type="entry name" value="TOBE_2"/>
    <property type="match status" value="1"/>
</dbReference>
<dbReference type="GO" id="GO:0005524">
    <property type="term" value="F:ATP binding"/>
    <property type="evidence" value="ECO:0007669"/>
    <property type="project" value="UniProtKB-KW"/>
</dbReference>
<keyword evidence="2" id="KW-1003">Cell membrane</keyword>
<dbReference type="PROSITE" id="PS50893">
    <property type="entry name" value="ABC_TRANSPORTER_2"/>
    <property type="match status" value="1"/>
</dbReference>
<evidence type="ECO:0000259" key="5">
    <source>
        <dbReference type="PROSITE" id="PS50893"/>
    </source>
</evidence>
<dbReference type="GO" id="GO:0043190">
    <property type="term" value="C:ATP-binding cassette (ABC) transporter complex"/>
    <property type="evidence" value="ECO:0007669"/>
    <property type="project" value="InterPro"/>
</dbReference>
<evidence type="ECO:0000256" key="1">
    <source>
        <dbReference type="ARBA" id="ARBA00022448"/>
    </source>
</evidence>
<evidence type="ECO:0000256" key="2">
    <source>
        <dbReference type="ARBA" id="ARBA00022475"/>
    </source>
</evidence>
<dbReference type="InterPro" id="IPR013611">
    <property type="entry name" value="Transp-assoc_OB_typ2"/>
</dbReference>
<name>A0A2R4XNJ5_9BURK</name>
<dbReference type="InterPro" id="IPR017871">
    <property type="entry name" value="ABC_transporter-like_CS"/>
</dbReference>
<dbReference type="EMBL" id="CP028901">
    <property type="protein sequence ID" value="AWB35338.1"/>
    <property type="molecule type" value="Genomic_DNA"/>
</dbReference>
<dbReference type="Proteomes" id="UP000244571">
    <property type="component" value="Chromosome"/>
</dbReference>
<sequence length="360" mass="39676">MADITLDRVRKQYGSVTIIDDLSLKVQHGEFFTLLGPSGCGKTTLLRMIAGFIQPTAGRVLIGDEDVTHLPAHKRETGMVFQDYALFPDKTVFDNVAYGLRVRRVSRQQIEERVARILDRVELGHLPKRYPGELSGGQRQRVALARALVIEPRILLMDEPLSNLDAKLRIQMRDVIRELQQELQITTVFVTHDQEEALSMSDRIALLKGGRIDQLDVPEVLYGEPLSAYAADFIGAANLINIQTIESDGDACRVTIPGGTVRVSGPFRQDKVCLAVRPEHVRMTSGNDDQLAADAGSVAATVVFRRYLGFKVTYCLRLADGSTINADLPASQDPRCESGRDVQVSFGGSARLVTAMEQSA</sequence>
<dbReference type="Gene3D" id="3.40.50.300">
    <property type="entry name" value="P-loop containing nucleotide triphosphate hydrolases"/>
    <property type="match status" value="1"/>
</dbReference>
<dbReference type="Gene3D" id="2.40.50.100">
    <property type="match status" value="1"/>
</dbReference>
<dbReference type="SMART" id="SM00382">
    <property type="entry name" value="AAA"/>
    <property type="match status" value="1"/>
</dbReference>
<protein>
    <submittedName>
        <fullName evidence="6">ABC transporter ATP-binding protein</fullName>
    </submittedName>
</protein>
<dbReference type="GO" id="GO:0015697">
    <property type="term" value="P:quaternary ammonium group transport"/>
    <property type="evidence" value="ECO:0007669"/>
    <property type="project" value="UniProtKB-ARBA"/>
</dbReference>
<dbReference type="InterPro" id="IPR027417">
    <property type="entry name" value="P-loop_NTPase"/>
</dbReference>